<keyword evidence="5" id="KW-0547">Nucleotide-binding</keyword>
<evidence type="ECO:0000313" key="11">
    <source>
        <dbReference type="Proteomes" id="UP000658613"/>
    </source>
</evidence>
<dbReference type="InterPro" id="IPR000550">
    <property type="entry name" value="Hppk"/>
</dbReference>
<comment type="caution">
    <text evidence="10">The sequence shown here is derived from an EMBL/GenBank/DDBJ whole genome shotgun (WGS) entry which is preliminary data.</text>
</comment>
<dbReference type="SUPFAM" id="SSF55083">
    <property type="entry name" value="6-hydroxymethyl-7,8-dihydropterin pyrophosphokinase, HPPK"/>
    <property type="match status" value="1"/>
</dbReference>
<comment type="catalytic activity">
    <reaction evidence="1">
        <text>6-hydroxymethyl-7,8-dihydropterin + ATP = (7,8-dihydropterin-6-yl)methyl diphosphate + AMP + H(+)</text>
        <dbReference type="Rhea" id="RHEA:11412"/>
        <dbReference type="ChEBI" id="CHEBI:15378"/>
        <dbReference type="ChEBI" id="CHEBI:30616"/>
        <dbReference type="ChEBI" id="CHEBI:44841"/>
        <dbReference type="ChEBI" id="CHEBI:72950"/>
        <dbReference type="ChEBI" id="CHEBI:456215"/>
        <dbReference type="EC" id="2.7.6.3"/>
    </reaction>
</comment>
<accession>A0A931E0A1</accession>
<evidence type="ECO:0000256" key="4">
    <source>
        <dbReference type="ARBA" id="ARBA00022679"/>
    </source>
</evidence>
<name>A0A931E0A1_9CORY</name>
<dbReference type="PANTHER" id="PTHR43071:SF1">
    <property type="entry name" value="2-AMINO-4-HYDROXY-6-HYDROXYMETHYLDIHYDROPTERIDINE PYROPHOSPHOKINASE"/>
    <property type="match status" value="1"/>
</dbReference>
<dbReference type="PROSITE" id="PS00794">
    <property type="entry name" value="HPPK"/>
    <property type="match status" value="1"/>
</dbReference>
<evidence type="ECO:0000256" key="1">
    <source>
        <dbReference type="ARBA" id="ARBA00000198"/>
    </source>
</evidence>
<dbReference type="InterPro" id="IPR035907">
    <property type="entry name" value="Hppk_sf"/>
</dbReference>
<evidence type="ECO:0000259" key="9">
    <source>
        <dbReference type="PROSITE" id="PS00794"/>
    </source>
</evidence>
<dbReference type="RefSeq" id="WP_196824751.1">
    <property type="nucleotide sequence ID" value="NZ_CP046980.1"/>
</dbReference>
<evidence type="ECO:0000256" key="5">
    <source>
        <dbReference type="ARBA" id="ARBA00022741"/>
    </source>
</evidence>
<reference evidence="10" key="1">
    <citation type="submission" date="2020-11" db="EMBL/GenBank/DDBJ databases">
        <title>Sequencing the genomes of 1000 actinobacteria strains.</title>
        <authorList>
            <person name="Klenk H.-P."/>
        </authorList>
    </citation>
    <scope>NUCLEOTIDE SEQUENCE</scope>
    <source>
        <strain evidence="10">DSM 45632</strain>
    </source>
</reference>
<dbReference type="GO" id="GO:0005524">
    <property type="term" value="F:ATP binding"/>
    <property type="evidence" value="ECO:0007669"/>
    <property type="project" value="UniProtKB-KW"/>
</dbReference>
<dbReference type="Gene3D" id="3.30.70.560">
    <property type="entry name" value="7,8-Dihydro-6-hydroxymethylpterin-pyrophosphokinase HPPK"/>
    <property type="match status" value="1"/>
</dbReference>
<dbReference type="Pfam" id="PF01288">
    <property type="entry name" value="HPPK"/>
    <property type="match status" value="1"/>
</dbReference>
<proteinExistence type="predicted"/>
<organism evidence="10 11">
    <name type="scientific">Corynebacterium aquatimens</name>
    <dbReference type="NCBI Taxonomy" id="1190508"/>
    <lineage>
        <taxon>Bacteria</taxon>
        <taxon>Bacillati</taxon>
        <taxon>Actinomycetota</taxon>
        <taxon>Actinomycetes</taxon>
        <taxon>Mycobacteriales</taxon>
        <taxon>Corynebacteriaceae</taxon>
        <taxon>Corynebacterium</taxon>
    </lineage>
</organism>
<dbReference type="EC" id="2.7.6.3" evidence="3"/>
<dbReference type="Proteomes" id="UP000658613">
    <property type="component" value="Unassembled WGS sequence"/>
</dbReference>
<keyword evidence="6" id="KW-0418">Kinase</keyword>
<dbReference type="GO" id="GO:0016301">
    <property type="term" value="F:kinase activity"/>
    <property type="evidence" value="ECO:0007669"/>
    <property type="project" value="UniProtKB-KW"/>
</dbReference>
<dbReference type="EMBL" id="JADOUE010000001">
    <property type="protein sequence ID" value="MBG6122344.1"/>
    <property type="molecule type" value="Genomic_DNA"/>
</dbReference>
<dbReference type="CDD" id="cd00483">
    <property type="entry name" value="HPPK"/>
    <property type="match status" value="1"/>
</dbReference>
<dbReference type="AlphaFoldDB" id="A0A931E0A1"/>
<comment type="pathway">
    <text evidence="2">Cofactor biosynthesis; tetrahydrofolate biosynthesis; 2-amino-4-hydroxy-6-hydroxymethyl-7,8-dihydropteridine diphosphate from 7,8-dihydroneopterin triphosphate: step 4/4.</text>
</comment>
<feature type="domain" description="7,8-dihydro-6-hydroxymethylpterin-pyrophosphokinase" evidence="9">
    <location>
        <begin position="83"/>
        <end position="94"/>
    </location>
</feature>
<dbReference type="GO" id="GO:0046656">
    <property type="term" value="P:folic acid biosynthetic process"/>
    <property type="evidence" value="ECO:0007669"/>
    <property type="project" value="UniProtKB-KW"/>
</dbReference>
<evidence type="ECO:0000256" key="8">
    <source>
        <dbReference type="ARBA" id="ARBA00022909"/>
    </source>
</evidence>
<evidence type="ECO:0000313" key="10">
    <source>
        <dbReference type="EMBL" id="MBG6122344.1"/>
    </source>
</evidence>
<gene>
    <name evidence="10" type="ORF">IW254_001313</name>
</gene>
<evidence type="ECO:0000256" key="2">
    <source>
        <dbReference type="ARBA" id="ARBA00005051"/>
    </source>
</evidence>
<protein>
    <recommendedName>
        <fullName evidence="3">2-amino-4-hydroxy-6-hydroxymethyldihydropteridine diphosphokinase</fullName>
        <ecNumber evidence="3">2.7.6.3</ecNumber>
    </recommendedName>
</protein>
<evidence type="ECO:0000256" key="7">
    <source>
        <dbReference type="ARBA" id="ARBA00022840"/>
    </source>
</evidence>
<dbReference type="PANTHER" id="PTHR43071">
    <property type="entry name" value="2-AMINO-4-HYDROXY-6-HYDROXYMETHYLDIHYDROPTERIDINE PYROPHOSPHOKINASE"/>
    <property type="match status" value="1"/>
</dbReference>
<dbReference type="GO" id="GO:0003848">
    <property type="term" value="F:2-amino-4-hydroxy-6-hydroxymethyldihydropteridine diphosphokinase activity"/>
    <property type="evidence" value="ECO:0007669"/>
    <property type="project" value="UniProtKB-EC"/>
</dbReference>
<keyword evidence="4 10" id="KW-0808">Transferase</keyword>
<keyword evidence="7" id="KW-0067">ATP-binding</keyword>
<evidence type="ECO:0000256" key="6">
    <source>
        <dbReference type="ARBA" id="ARBA00022777"/>
    </source>
</evidence>
<dbReference type="NCBIfam" id="TIGR01498">
    <property type="entry name" value="folK"/>
    <property type="match status" value="1"/>
</dbReference>
<keyword evidence="11" id="KW-1185">Reference proteome</keyword>
<evidence type="ECO:0000256" key="3">
    <source>
        <dbReference type="ARBA" id="ARBA00013253"/>
    </source>
</evidence>
<sequence>MRAVLSTGSNIGDSRAHLASVREEFAGELIAVSRLYATPPWGGVDQDDFLNQILIVEVTETPVELLARCQRLEAAAERVRVTRWGPRTLDVDIVALLIDDHPLTISTPDLTVPHPRAKDRAFVLVPWAEVNPEATLDGVPISQLLCELDPADVAGVQALGEDAQ</sequence>
<keyword evidence="8" id="KW-0289">Folate biosynthesis</keyword>